<dbReference type="GO" id="GO:0051539">
    <property type="term" value="F:4 iron, 4 sulfur cluster binding"/>
    <property type="evidence" value="ECO:0007669"/>
    <property type="project" value="UniProtKB-KW"/>
</dbReference>
<dbReference type="EC" id="1.17.99.6" evidence="4"/>
<evidence type="ECO:0000256" key="7">
    <source>
        <dbReference type="ARBA" id="ARBA00022694"/>
    </source>
</evidence>
<evidence type="ECO:0000256" key="10">
    <source>
        <dbReference type="ARBA" id="ARBA00023002"/>
    </source>
</evidence>
<evidence type="ECO:0000256" key="8">
    <source>
        <dbReference type="ARBA" id="ARBA00022723"/>
    </source>
</evidence>
<dbReference type="PANTHER" id="PTHR36701">
    <property type="entry name" value="EPOXYQUEUOSINE REDUCTASE QUEH"/>
    <property type="match status" value="1"/>
</dbReference>
<evidence type="ECO:0000256" key="9">
    <source>
        <dbReference type="ARBA" id="ARBA00022785"/>
    </source>
</evidence>
<keyword evidence="6" id="KW-0004">4Fe-4S</keyword>
<protein>
    <recommendedName>
        <fullName evidence="5">Epoxyqueuosine reductase QueH</fullName>
        <ecNumber evidence="4">1.17.99.6</ecNumber>
    </recommendedName>
    <alternativeName>
        <fullName evidence="15">Queuosine biosynthesis protein QueH</fullName>
    </alternativeName>
</protein>
<evidence type="ECO:0000313" key="17">
    <source>
        <dbReference type="EMBL" id="GLI33198.1"/>
    </source>
</evidence>
<keyword evidence="9" id="KW-0671">Queuosine biosynthesis</keyword>
<dbReference type="Proteomes" id="UP001144372">
    <property type="component" value="Unassembled WGS sequence"/>
</dbReference>
<evidence type="ECO:0000256" key="5">
    <source>
        <dbReference type="ARBA" id="ARBA00016895"/>
    </source>
</evidence>
<keyword evidence="10" id="KW-0560">Oxidoreductase</keyword>
<evidence type="ECO:0000256" key="13">
    <source>
        <dbReference type="ARBA" id="ARBA00023157"/>
    </source>
</evidence>
<dbReference type="GO" id="GO:0008616">
    <property type="term" value="P:tRNA queuosine(34) biosynthetic process"/>
    <property type="evidence" value="ECO:0007669"/>
    <property type="project" value="UniProtKB-KW"/>
</dbReference>
<keyword evidence="18" id="KW-1185">Reference proteome</keyword>
<evidence type="ECO:0000256" key="6">
    <source>
        <dbReference type="ARBA" id="ARBA00022485"/>
    </source>
</evidence>
<name>A0A9W6FRN3_9BACT</name>
<comment type="catalytic activity">
    <reaction evidence="16">
        <text>epoxyqueuosine(34) in tRNA + AH2 = queuosine(34) in tRNA + A + H2O</text>
        <dbReference type="Rhea" id="RHEA:32159"/>
        <dbReference type="Rhea" id="RHEA-COMP:18571"/>
        <dbReference type="Rhea" id="RHEA-COMP:18582"/>
        <dbReference type="ChEBI" id="CHEBI:13193"/>
        <dbReference type="ChEBI" id="CHEBI:15377"/>
        <dbReference type="ChEBI" id="CHEBI:17499"/>
        <dbReference type="ChEBI" id="CHEBI:194431"/>
        <dbReference type="ChEBI" id="CHEBI:194443"/>
        <dbReference type="EC" id="1.17.99.6"/>
    </reaction>
</comment>
<dbReference type="Pfam" id="PF02677">
    <property type="entry name" value="QueH"/>
    <property type="match status" value="1"/>
</dbReference>
<evidence type="ECO:0000256" key="16">
    <source>
        <dbReference type="ARBA" id="ARBA00047415"/>
    </source>
</evidence>
<dbReference type="InterPro" id="IPR003828">
    <property type="entry name" value="QueH"/>
</dbReference>
<sequence>MEKLRTQGWIVHDFFYNPNIHPYQEFERRFTTLESFCKESELQLIIRWDYDLEVFFREVAFREHQRCIHCYSKRLEATARLAKKSGFDAFTSTLLYSRQQKHELIRSLAVEASRKFGIPFYYEDFREGWREGQEKAKTMGMYRQQYCGCIYSEKERFYKKK</sequence>
<keyword evidence="8" id="KW-0479">Metal-binding</keyword>
<keyword evidence="13" id="KW-1015">Disulfide bond</keyword>
<keyword evidence="11" id="KW-0408">Iron</keyword>
<evidence type="ECO:0000256" key="2">
    <source>
        <dbReference type="ARBA" id="ARBA00004691"/>
    </source>
</evidence>
<accession>A0A9W6FRN3</accession>
<gene>
    <name evidence="17" type="ORF">DAMNIGENAA_06310</name>
</gene>
<evidence type="ECO:0000256" key="11">
    <source>
        <dbReference type="ARBA" id="ARBA00023004"/>
    </source>
</evidence>
<comment type="similarity">
    <text evidence="3">Belongs to the QueH family.</text>
</comment>
<evidence type="ECO:0000313" key="18">
    <source>
        <dbReference type="Proteomes" id="UP001144372"/>
    </source>
</evidence>
<reference evidence="17" key="1">
    <citation type="submission" date="2022-12" db="EMBL/GenBank/DDBJ databases">
        <title>Reference genome sequencing for broad-spectrum identification of bacterial and archaeal isolates by mass spectrometry.</title>
        <authorList>
            <person name="Sekiguchi Y."/>
            <person name="Tourlousse D.M."/>
        </authorList>
    </citation>
    <scope>NUCLEOTIDE SEQUENCE</scope>
    <source>
        <strain evidence="17">ASRB1</strain>
    </source>
</reference>
<dbReference type="GO" id="GO:0046872">
    <property type="term" value="F:metal ion binding"/>
    <property type="evidence" value="ECO:0007669"/>
    <property type="project" value="UniProtKB-KW"/>
</dbReference>
<keyword evidence="12" id="KW-0411">Iron-sulfur</keyword>
<dbReference type="PANTHER" id="PTHR36701:SF1">
    <property type="entry name" value="EPOXYQUEUOSINE REDUCTASE QUEH"/>
    <property type="match status" value="1"/>
</dbReference>
<dbReference type="EMBL" id="BSDR01000001">
    <property type="protein sequence ID" value="GLI33198.1"/>
    <property type="molecule type" value="Genomic_DNA"/>
</dbReference>
<dbReference type="GO" id="GO:0052693">
    <property type="term" value="F:epoxyqueuosine reductase activity"/>
    <property type="evidence" value="ECO:0007669"/>
    <property type="project" value="UniProtKB-EC"/>
</dbReference>
<evidence type="ECO:0000256" key="12">
    <source>
        <dbReference type="ARBA" id="ARBA00023014"/>
    </source>
</evidence>
<keyword evidence="14" id="KW-0676">Redox-active center</keyword>
<comment type="pathway">
    <text evidence="2">tRNA modification; tRNA-queuosine biosynthesis.</text>
</comment>
<keyword evidence="7" id="KW-0819">tRNA processing</keyword>
<evidence type="ECO:0000256" key="14">
    <source>
        <dbReference type="ARBA" id="ARBA00023284"/>
    </source>
</evidence>
<organism evidence="17 18">
    <name type="scientific">Desulforhabdus amnigena</name>
    <dbReference type="NCBI Taxonomy" id="40218"/>
    <lineage>
        <taxon>Bacteria</taxon>
        <taxon>Pseudomonadati</taxon>
        <taxon>Thermodesulfobacteriota</taxon>
        <taxon>Syntrophobacteria</taxon>
        <taxon>Syntrophobacterales</taxon>
        <taxon>Syntrophobacteraceae</taxon>
        <taxon>Desulforhabdus</taxon>
    </lineage>
</organism>
<evidence type="ECO:0000256" key="15">
    <source>
        <dbReference type="ARBA" id="ARBA00031446"/>
    </source>
</evidence>
<proteinExistence type="inferred from homology"/>
<comment type="caution">
    <text evidence="17">The sequence shown here is derived from an EMBL/GenBank/DDBJ whole genome shotgun (WGS) entry which is preliminary data.</text>
</comment>
<comment type="function">
    <text evidence="1">Catalyzes the conversion of epoxyqueuosine (oQ) to queuosine (Q), which is a hypermodified base found in the wobble positions of tRNA(Asp), tRNA(Asn), tRNA(His) and tRNA(Tyr).</text>
</comment>
<evidence type="ECO:0000256" key="4">
    <source>
        <dbReference type="ARBA" id="ARBA00012622"/>
    </source>
</evidence>
<evidence type="ECO:0000256" key="1">
    <source>
        <dbReference type="ARBA" id="ARBA00002268"/>
    </source>
</evidence>
<dbReference type="AlphaFoldDB" id="A0A9W6FRN3"/>
<evidence type="ECO:0000256" key="3">
    <source>
        <dbReference type="ARBA" id="ARBA00008207"/>
    </source>
</evidence>